<evidence type="ECO:0000256" key="2">
    <source>
        <dbReference type="ARBA" id="ARBA00013017"/>
    </source>
</evidence>
<evidence type="ECO:0000256" key="11">
    <source>
        <dbReference type="PIRNR" id="PIRNR000239"/>
    </source>
</evidence>
<accession>A0ABP1E184</accession>
<feature type="region of interest" description="Disordered" evidence="12">
    <location>
        <begin position="159"/>
        <end position="193"/>
    </location>
</feature>
<evidence type="ECO:0000256" key="5">
    <source>
        <dbReference type="ARBA" id="ARBA00023002"/>
    </source>
</evidence>
<feature type="compositionally biased region" description="Basic and acidic residues" evidence="12">
    <location>
        <begin position="182"/>
        <end position="193"/>
    </location>
</feature>
<dbReference type="CDD" id="cd03017">
    <property type="entry name" value="PRX_BCP"/>
    <property type="match status" value="1"/>
</dbReference>
<dbReference type="SUPFAM" id="SSF52833">
    <property type="entry name" value="Thioredoxin-like"/>
    <property type="match status" value="1"/>
</dbReference>
<proteinExistence type="inferred from homology"/>
<organism evidence="14 15">
    <name type="scientific">Somion occarium</name>
    <dbReference type="NCBI Taxonomy" id="3059160"/>
    <lineage>
        <taxon>Eukaryota</taxon>
        <taxon>Fungi</taxon>
        <taxon>Dikarya</taxon>
        <taxon>Basidiomycota</taxon>
        <taxon>Agaricomycotina</taxon>
        <taxon>Agaricomycetes</taxon>
        <taxon>Polyporales</taxon>
        <taxon>Cerrenaceae</taxon>
        <taxon>Somion</taxon>
    </lineage>
</organism>
<keyword evidence="7 11" id="KW-0676">Redox-active center</keyword>
<dbReference type="InterPro" id="IPR013766">
    <property type="entry name" value="Thioredoxin_domain"/>
</dbReference>
<dbReference type="Proteomes" id="UP001497453">
    <property type="component" value="Chromosome 7"/>
</dbReference>
<comment type="similarity">
    <text evidence="9">Belongs to the peroxiredoxin family. BCP/PrxQ subfamily.</text>
</comment>
<keyword evidence="6" id="KW-1015">Disulfide bond</keyword>
<evidence type="ECO:0000256" key="4">
    <source>
        <dbReference type="ARBA" id="ARBA00022862"/>
    </source>
</evidence>
<dbReference type="Pfam" id="PF00578">
    <property type="entry name" value="AhpC-TSA"/>
    <property type="match status" value="1"/>
</dbReference>
<evidence type="ECO:0000256" key="6">
    <source>
        <dbReference type="ARBA" id="ARBA00023157"/>
    </source>
</evidence>
<comment type="catalytic activity">
    <reaction evidence="10">
        <text>a hydroperoxide + [thioredoxin]-dithiol = an alcohol + [thioredoxin]-disulfide + H2O</text>
        <dbReference type="Rhea" id="RHEA:62620"/>
        <dbReference type="Rhea" id="RHEA-COMP:10698"/>
        <dbReference type="Rhea" id="RHEA-COMP:10700"/>
        <dbReference type="ChEBI" id="CHEBI:15377"/>
        <dbReference type="ChEBI" id="CHEBI:29950"/>
        <dbReference type="ChEBI" id="CHEBI:30879"/>
        <dbReference type="ChEBI" id="CHEBI:35924"/>
        <dbReference type="ChEBI" id="CHEBI:50058"/>
        <dbReference type="EC" id="1.11.1.24"/>
    </reaction>
</comment>
<dbReference type="InterPro" id="IPR000866">
    <property type="entry name" value="AhpC/TSA"/>
</dbReference>
<evidence type="ECO:0000256" key="12">
    <source>
        <dbReference type="SAM" id="MobiDB-lite"/>
    </source>
</evidence>
<comment type="function">
    <text evidence="11">Thiol-specific peroxidase that catalyzes the reduction of hydrogen peroxide and organic hydroperoxides to water and alcohols, respectively.</text>
</comment>
<evidence type="ECO:0000256" key="1">
    <source>
        <dbReference type="ARBA" id="ARBA00011245"/>
    </source>
</evidence>
<feature type="domain" description="Thioredoxin" evidence="13">
    <location>
        <begin position="4"/>
        <end position="157"/>
    </location>
</feature>
<keyword evidence="4 11" id="KW-0049">Antioxidant</keyword>
<keyword evidence="15" id="KW-1185">Reference proteome</keyword>
<reference evidence="15" key="1">
    <citation type="submission" date="2024-04" db="EMBL/GenBank/DDBJ databases">
        <authorList>
            <person name="Shaw F."/>
            <person name="Minotto A."/>
        </authorList>
    </citation>
    <scope>NUCLEOTIDE SEQUENCE [LARGE SCALE GENOMIC DNA]</scope>
</reference>
<gene>
    <name evidence="14" type="ORF">GFSPODELE1_LOCUS9239</name>
</gene>
<name>A0ABP1E184_9APHY</name>
<dbReference type="InterPro" id="IPR036249">
    <property type="entry name" value="Thioredoxin-like_sf"/>
</dbReference>
<evidence type="ECO:0000313" key="14">
    <source>
        <dbReference type="EMBL" id="CAL1713287.1"/>
    </source>
</evidence>
<evidence type="ECO:0000256" key="7">
    <source>
        <dbReference type="ARBA" id="ARBA00023284"/>
    </source>
</evidence>
<evidence type="ECO:0000256" key="3">
    <source>
        <dbReference type="ARBA" id="ARBA00022559"/>
    </source>
</evidence>
<evidence type="ECO:0000259" key="13">
    <source>
        <dbReference type="PROSITE" id="PS51352"/>
    </source>
</evidence>
<dbReference type="EMBL" id="OZ037950">
    <property type="protein sequence ID" value="CAL1713287.1"/>
    <property type="molecule type" value="Genomic_DNA"/>
</dbReference>
<evidence type="ECO:0000256" key="10">
    <source>
        <dbReference type="ARBA" id="ARBA00049091"/>
    </source>
</evidence>
<dbReference type="EC" id="1.11.1.24" evidence="2"/>
<protein>
    <recommendedName>
        <fullName evidence="2">thioredoxin-dependent peroxiredoxin</fullName>
        <ecNumber evidence="2">1.11.1.24</ecNumber>
    </recommendedName>
    <alternativeName>
        <fullName evidence="8">Thioredoxin peroxidase</fullName>
    </alternativeName>
</protein>
<keyword evidence="5 11" id="KW-0560">Oxidoreductase</keyword>
<comment type="subunit">
    <text evidence="1">Monomer.</text>
</comment>
<dbReference type="InterPro" id="IPR024706">
    <property type="entry name" value="Peroxiredoxin_AhpC-typ"/>
</dbReference>
<evidence type="ECO:0000313" key="15">
    <source>
        <dbReference type="Proteomes" id="UP001497453"/>
    </source>
</evidence>
<evidence type="ECO:0000256" key="8">
    <source>
        <dbReference type="ARBA" id="ARBA00032824"/>
    </source>
</evidence>
<dbReference type="Gene3D" id="3.40.30.10">
    <property type="entry name" value="Glutaredoxin"/>
    <property type="match status" value="1"/>
</dbReference>
<dbReference type="PANTHER" id="PTHR42801:SF4">
    <property type="entry name" value="AHPC_TSA FAMILY PROTEIN"/>
    <property type="match status" value="1"/>
</dbReference>
<dbReference type="PROSITE" id="PS51352">
    <property type="entry name" value="THIOREDOXIN_2"/>
    <property type="match status" value="1"/>
</dbReference>
<dbReference type="PIRSF" id="PIRSF000239">
    <property type="entry name" value="AHPC"/>
    <property type="match status" value="1"/>
</dbReference>
<evidence type="ECO:0000256" key="9">
    <source>
        <dbReference type="ARBA" id="ARBA00038489"/>
    </source>
</evidence>
<dbReference type="InterPro" id="IPR050924">
    <property type="entry name" value="Peroxiredoxin_BCP/PrxQ"/>
</dbReference>
<keyword evidence="3 11" id="KW-0575">Peroxidase</keyword>
<feature type="compositionally biased region" description="Low complexity" evidence="12">
    <location>
        <begin position="164"/>
        <end position="176"/>
    </location>
</feature>
<dbReference type="PANTHER" id="PTHR42801">
    <property type="entry name" value="THIOREDOXIN-DEPENDENT PEROXIDE REDUCTASE"/>
    <property type="match status" value="1"/>
</dbReference>
<sequence length="193" mass="20625">MPHPLIGKEAPALSLPEANGETFTLEPGKNGVPIALFFYPKAGTYGCTKEACQFRDALAEKDVFKSSKVQVVGVSADPVEKQKEFKEKQSLTYPVLSDTKGEARKAYHIGKGLFGLTDARTTFIIDSKGVVRDVLDATLNFGAHSKFVTKWLEKLEAEEKKAAEPTTAATAEAAAPAPAPEAAKDDTAKVAGQ</sequence>